<dbReference type="SFLD" id="SFLDG01136">
    <property type="entry name" value="C1.6:_Phosphoserine_Phosphatas"/>
    <property type="match status" value="1"/>
</dbReference>
<evidence type="ECO:0000313" key="14">
    <source>
        <dbReference type="EMBL" id="SJM92988.1"/>
    </source>
</evidence>
<dbReference type="GO" id="GO:0009103">
    <property type="term" value="P:lipopolysaccharide biosynthetic process"/>
    <property type="evidence" value="ECO:0007669"/>
    <property type="project" value="UniProtKB-UniRule"/>
</dbReference>
<gene>
    <name evidence="14" type="primary">kdsC</name>
    <name evidence="14" type="ORF">CRENPOLYSF2_3030010</name>
</gene>
<dbReference type="EC" id="3.1.3.45" evidence="5 12"/>
<dbReference type="PANTHER" id="PTHR21485:SF6">
    <property type="entry name" value="N-ACYLNEURAMINATE CYTIDYLYLTRANSFERASE-RELATED"/>
    <property type="match status" value="1"/>
</dbReference>
<name>A0A1R4H9P8_9GAMM</name>
<feature type="binding site" evidence="13">
    <location>
        <position position="27"/>
    </location>
    <ligand>
        <name>Mg(2+)</name>
        <dbReference type="ChEBI" id="CHEBI:18420"/>
    </ligand>
</feature>
<dbReference type="InterPro" id="IPR036412">
    <property type="entry name" value="HAD-like_sf"/>
</dbReference>
<dbReference type="NCBIfam" id="TIGR01662">
    <property type="entry name" value="HAD-SF-IIIA"/>
    <property type="match status" value="1"/>
</dbReference>
<keyword evidence="7 12" id="KW-0479">Metal-binding</keyword>
<feature type="binding site" evidence="13">
    <location>
        <position position="29"/>
    </location>
    <ligand>
        <name>substrate</name>
    </ligand>
</feature>
<evidence type="ECO:0000256" key="4">
    <source>
        <dbReference type="ARBA" id="ARBA00011881"/>
    </source>
</evidence>
<dbReference type="OrthoDB" id="9805604at2"/>
<evidence type="ECO:0000256" key="1">
    <source>
        <dbReference type="ARBA" id="ARBA00000898"/>
    </source>
</evidence>
<evidence type="ECO:0000256" key="8">
    <source>
        <dbReference type="ARBA" id="ARBA00022801"/>
    </source>
</evidence>
<comment type="function">
    <text evidence="12">Catalyzes the hydrolysis of 3-deoxy-D-manno-octulosonate 8-phosphate (KDO 8-P) to 3-deoxy-D-manno-octulosonate (KDO) and inorganic phosphate.</text>
</comment>
<evidence type="ECO:0000256" key="2">
    <source>
        <dbReference type="ARBA" id="ARBA00001946"/>
    </source>
</evidence>
<keyword evidence="8 12" id="KW-0378">Hydrolase</keyword>
<dbReference type="NCBIfam" id="NF007019">
    <property type="entry name" value="PRK09484.1"/>
    <property type="match status" value="1"/>
</dbReference>
<dbReference type="InterPro" id="IPR050793">
    <property type="entry name" value="CMP-NeuNAc_synthase"/>
</dbReference>
<dbReference type="GO" id="GO:0008781">
    <property type="term" value="F:N-acylneuraminate cytidylyltransferase activity"/>
    <property type="evidence" value="ECO:0007669"/>
    <property type="project" value="TreeGrafter"/>
</dbReference>
<sequence length="184" mass="20318">MTQTDTGHDLLEGIREKAKKLKLLILDVDGVLTDGRLFFDNQGNEYKCFHARDGHGIKLLRQTGVEVAVISGRKSNSVALRMQSLGIEHVYQGFENKIAAFDEIIEKTGIMPEQIAHVGDDLLDLPIMTRVGLAIAVNDANFAVKQRADWCTDLPGGLGAVREVCDFIMQAQGSFDDVLSQYLK</sequence>
<protein>
    <recommendedName>
        <fullName evidence="6 12">3-deoxy-D-manno-octulosonate 8-phosphate phosphatase KdsC</fullName>
        <ecNumber evidence="5 12">3.1.3.45</ecNumber>
    </recommendedName>
    <alternativeName>
        <fullName evidence="11 12">KDO 8-P phosphatase</fullName>
    </alternativeName>
</protein>
<dbReference type="Proteomes" id="UP000195442">
    <property type="component" value="Unassembled WGS sequence"/>
</dbReference>
<dbReference type="EMBL" id="FUKJ01000228">
    <property type="protein sequence ID" value="SJM92988.1"/>
    <property type="molecule type" value="Genomic_DNA"/>
</dbReference>
<evidence type="ECO:0000256" key="5">
    <source>
        <dbReference type="ARBA" id="ARBA00013066"/>
    </source>
</evidence>
<dbReference type="SUPFAM" id="SSF56784">
    <property type="entry name" value="HAD-like"/>
    <property type="match status" value="1"/>
</dbReference>
<keyword evidence="15" id="KW-1185">Reference proteome</keyword>
<comment type="subunit">
    <text evidence="4 12">Homotetramer.</text>
</comment>
<dbReference type="AlphaFoldDB" id="A0A1R4H9P8"/>
<reference evidence="15" key="1">
    <citation type="submission" date="2017-02" db="EMBL/GenBank/DDBJ databases">
        <authorList>
            <person name="Daims H."/>
        </authorList>
    </citation>
    <scope>NUCLEOTIDE SEQUENCE [LARGE SCALE GENOMIC DNA]</scope>
</reference>
<evidence type="ECO:0000256" key="11">
    <source>
        <dbReference type="ARBA" id="ARBA00031051"/>
    </source>
</evidence>
<comment type="catalytic activity">
    <reaction evidence="1 12">
        <text>3-deoxy-alpha-D-manno-2-octulosonate-8-phosphate + H2O = 3-deoxy-alpha-D-manno-oct-2-ulosonate + phosphate</text>
        <dbReference type="Rhea" id="RHEA:11500"/>
        <dbReference type="ChEBI" id="CHEBI:15377"/>
        <dbReference type="ChEBI" id="CHEBI:43474"/>
        <dbReference type="ChEBI" id="CHEBI:85985"/>
        <dbReference type="ChEBI" id="CHEBI:85986"/>
        <dbReference type="EC" id="3.1.3.45"/>
    </reaction>
</comment>
<evidence type="ECO:0000256" key="12">
    <source>
        <dbReference type="PIRNR" id="PIRNR006118"/>
    </source>
</evidence>
<comment type="similarity">
    <text evidence="3 12">Belongs to the KdsC family.</text>
</comment>
<dbReference type="PIRSF" id="PIRSF006118">
    <property type="entry name" value="KDO8-P_Ptase"/>
    <property type="match status" value="1"/>
</dbReference>
<organism evidence="14 15">
    <name type="scientific">Crenothrix polyspora</name>
    <dbReference type="NCBI Taxonomy" id="360316"/>
    <lineage>
        <taxon>Bacteria</taxon>
        <taxon>Pseudomonadati</taxon>
        <taxon>Pseudomonadota</taxon>
        <taxon>Gammaproteobacteria</taxon>
        <taxon>Methylococcales</taxon>
        <taxon>Crenotrichaceae</taxon>
        <taxon>Crenothrix</taxon>
    </lineage>
</organism>
<evidence type="ECO:0000256" key="6">
    <source>
        <dbReference type="ARBA" id="ARBA00020092"/>
    </source>
</evidence>
<dbReference type="Pfam" id="PF08282">
    <property type="entry name" value="Hydrolase_3"/>
    <property type="match status" value="1"/>
</dbReference>
<proteinExistence type="inferred from homology"/>
<dbReference type="GO" id="GO:0019143">
    <property type="term" value="F:3-deoxy-manno-octulosonate-8-phosphatase activity"/>
    <property type="evidence" value="ECO:0007669"/>
    <property type="project" value="UniProtKB-UniRule"/>
</dbReference>
<dbReference type="InterPro" id="IPR023214">
    <property type="entry name" value="HAD_sf"/>
</dbReference>
<accession>A0A1R4H9P8</accession>
<evidence type="ECO:0000256" key="9">
    <source>
        <dbReference type="ARBA" id="ARBA00022842"/>
    </source>
</evidence>
<evidence type="ECO:0000256" key="10">
    <source>
        <dbReference type="ARBA" id="ARBA00022985"/>
    </source>
</evidence>
<dbReference type="FunFam" id="3.40.50.1000:FF:000029">
    <property type="entry name" value="3-deoxy-D-manno-octulosonate 8-phosphate phosphatase KdsC"/>
    <property type="match status" value="1"/>
</dbReference>
<evidence type="ECO:0000256" key="13">
    <source>
        <dbReference type="PIRSR" id="PIRSR006118-2"/>
    </source>
</evidence>
<evidence type="ECO:0000256" key="3">
    <source>
        <dbReference type="ARBA" id="ARBA00005893"/>
    </source>
</evidence>
<keyword evidence="9 12" id="KW-0460">Magnesium</keyword>
<comment type="cofactor">
    <cofactor evidence="2 12 13">
        <name>Mg(2+)</name>
        <dbReference type="ChEBI" id="CHEBI:18420"/>
    </cofactor>
</comment>
<dbReference type="GO" id="GO:0046872">
    <property type="term" value="F:metal ion binding"/>
    <property type="evidence" value="ECO:0007669"/>
    <property type="project" value="UniProtKB-UniRule"/>
</dbReference>
<dbReference type="PANTHER" id="PTHR21485">
    <property type="entry name" value="HAD SUPERFAMILY MEMBERS CMAS AND KDSC"/>
    <property type="match status" value="1"/>
</dbReference>
<dbReference type="InterPro" id="IPR010023">
    <property type="entry name" value="KdsC_fam"/>
</dbReference>
<keyword evidence="10 12" id="KW-0448">Lipopolysaccharide biosynthesis</keyword>
<evidence type="ECO:0000256" key="7">
    <source>
        <dbReference type="ARBA" id="ARBA00022723"/>
    </source>
</evidence>
<dbReference type="CDD" id="cd01630">
    <property type="entry name" value="HAD_KDO-like"/>
    <property type="match status" value="1"/>
</dbReference>
<dbReference type="InterPro" id="IPR006549">
    <property type="entry name" value="HAD-SF_hydro_IIIA"/>
</dbReference>
<dbReference type="NCBIfam" id="TIGR01670">
    <property type="entry name" value="KdsC-phosphatas"/>
    <property type="match status" value="1"/>
</dbReference>
<feature type="binding site" evidence="13">
    <location>
        <position position="120"/>
    </location>
    <ligand>
        <name>Mg(2+)</name>
        <dbReference type="ChEBI" id="CHEBI:18420"/>
    </ligand>
</feature>
<dbReference type="Gene3D" id="3.40.50.1000">
    <property type="entry name" value="HAD superfamily/HAD-like"/>
    <property type="match status" value="1"/>
</dbReference>
<evidence type="ECO:0000313" key="15">
    <source>
        <dbReference type="Proteomes" id="UP000195442"/>
    </source>
</evidence>
<dbReference type="SFLD" id="SFLDG01138">
    <property type="entry name" value="C1.6.2:_Deoxy-d-mannose-octulo"/>
    <property type="match status" value="1"/>
</dbReference>
<dbReference type="SFLD" id="SFLDS00003">
    <property type="entry name" value="Haloacid_Dehalogenase"/>
    <property type="match status" value="1"/>
</dbReference>
<dbReference type="RefSeq" id="WP_087147198.1">
    <property type="nucleotide sequence ID" value="NZ_FUKJ01000228.1"/>
</dbReference>